<gene>
    <name evidence="4" type="ORF">FSP39_006059</name>
</gene>
<dbReference type="AlphaFoldDB" id="A0AA88YTL2"/>
<evidence type="ECO:0000313" key="5">
    <source>
        <dbReference type="Proteomes" id="UP001186944"/>
    </source>
</evidence>
<dbReference type="SMART" id="SM01265">
    <property type="entry name" value="Mab-21"/>
    <property type="match status" value="1"/>
</dbReference>
<protein>
    <recommendedName>
        <fullName evidence="6">Ubiquitinyl hydrolase 1</fullName>
    </recommendedName>
</protein>
<evidence type="ECO:0000313" key="4">
    <source>
        <dbReference type="EMBL" id="KAK3107061.1"/>
    </source>
</evidence>
<dbReference type="SUPFAM" id="SSF54001">
    <property type="entry name" value="Cysteine proteinases"/>
    <property type="match status" value="1"/>
</dbReference>
<name>A0AA88YTL2_PINIB</name>
<dbReference type="InterPro" id="IPR003323">
    <property type="entry name" value="OTU_dom"/>
</dbReference>
<dbReference type="Gene3D" id="3.90.70.80">
    <property type="match status" value="1"/>
</dbReference>
<dbReference type="Proteomes" id="UP001186944">
    <property type="component" value="Unassembled WGS sequence"/>
</dbReference>
<dbReference type="PANTHER" id="PTHR10656:SF69">
    <property type="entry name" value="MAB-21-LIKE HHH_H2TH-LIKE DOMAIN-CONTAINING PROTEIN"/>
    <property type="match status" value="1"/>
</dbReference>
<sequence length="725" mass="83741">MSLRTQAVNFLRDNPFQEDKTHFSEFLTADGETWYDYLNRMGREGEWGDNIMLRGLADVLGRKICIISTFGEIHNQTTVEPSEKQKSDQSEDVFLGHIDDQHYVSLRKSDWRETWYKSKDIIIIILYGSAAEGLATSLDYRILSNAVNKAPLKAKQNKVFHAAMILPEDDVVEKIDLQSARANFQIEMHYDECNSGYVRLHSENLAKRFPDRVKPVGDNVYLSNGNYRGSRGLVTAFKCEDWPTFIISDWMDRERPSGWPNGDLMEEILAQFLTIAPFAHPQSSDPDIEWQFCFVKQEFLLAMSLNDNQKYCFHVLQVLLRFHVGDHILKRYYLKNIFFHALENIHIDLWNSNPGACVMYLIDRVIDSLITRNLPHYFVPGNNLLCVLSEESCNTLSTKLQAIRRFPITSIILVAEAYNLNTSWIADRVIEDIPNFKRSHDILFDVYIPSYITEIQKQIVSGAFRDAAKTFMDAFQEISKGSIFSILSLRDFLHETVHGILSPIQWWFCFFLDFFHKTKSLCQMFGSIPGVHLCHLLDTPDDAGVFWCIKIPFPLLQELSRSQIQGPPFHLSIQIAFLYVLIIELNKQQLHEHSVFYSRILIQKRKEHISECSKEENGSSATDTANGSGSHEETAAKKINLWNERMVNILQVYLCDDYIYLFKTYQILGEPEMFTEHVEDLESVCDIISTSSAYKELANIWLVLGFKEKHREAMDKSSNLVSSED</sequence>
<feature type="domain" description="Mab-21-like HhH/H2TH-like" evidence="3">
    <location>
        <begin position="310"/>
        <end position="401"/>
    </location>
</feature>
<dbReference type="InterPro" id="IPR024810">
    <property type="entry name" value="MAB21L/cGLR"/>
</dbReference>
<feature type="compositionally biased region" description="Polar residues" evidence="1">
    <location>
        <begin position="618"/>
        <end position="629"/>
    </location>
</feature>
<dbReference type="InterPro" id="IPR046906">
    <property type="entry name" value="Mab-21_HhH/H2TH-like"/>
</dbReference>
<feature type="domain" description="OTU" evidence="2">
    <location>
        <begin position="2"/>
        <end position="82"/>
    </location>
</feature>
<organism evidence="4 5">
    <name type="scientific">Pinctada imbricata</name>
    <name type="common">Atlantic pearl-oyster</name>
    <name type="synonym">Pinctada martensii</name>
    <dbReference type="NCBI Taxonomy" id="66713"/>
    <lineage>
        <taxon>Eukaryota</taxon>
        <taxon>Metazoa</taxon>
        <taxon>Spiralia</taxon>
        <taxon>Lophotrochozoa</taxon>
        <taxon>Mollusca</taxon>
        <taxon>Bivalvia</taxon>
        <taxon>Autobranchia</taxon>
        <taxon>Pteriomorphia</taxon>
        <taxon>Pterioida</taxon>
        <taxon>Pterioidea</taxon>
        <taxon>Pteriidae</taxon>
        <taxon>Pinctada</taxon>
    </lineage>
</organism>
<evidence type="ECO:0000256" key="1">
    <source>
        <dbReference type="SAM" id="MobiDB-lite"/>
    </source>
</evidence>
<proteinExistence type="predicted"/>
<reference evidence="4" key="1">
    <citation type="submission" date="2019-08" db="EMBL/GenBank/DDBJ databases">
        <title>The improved chromosome-level genome for the pearl oyster Pinctada fucata martensii using PacBio sequencing and Hi-C.</title>
        <authorList>
            <person name="Zheng Z."/>
        </authorList>
    </citation>
    <scope>NUCLEOTIDE SEQUENCE</scope>
    <source>
        <strain evidence="4">ZZ-2019</strain>
        <tissue evidence="4">Adductor muscle</tissue>
    </source>
</reference>
<evidence type="ECO:0000259" key="2">
    <source>
        <dbReference type="Pfam" id="PF02338"/>
    </source>
</evidence>
<keyword evidence="5" id="KW-1185">Reference proteome</keyword>
<dbReference type="Pfam" id="PF02338">
    <property type="entry name" value="OTU"/>
    <property type="match status" value="1"/>
</dbReference>
<accession>A0AA88YTL2</accession>
<dbReference type="EMBL" id="VSWD01000002">
    <property type="protein sequence ID" value="KAK3107061.1"/>
    <property type="molecule type" value="Genomic_DNA"/>
</dbReference>
<dbReference type="Pfam" id="PF20266">
    <property type="entry name" value="Mab-21_C"/>
    <property type="match status" value="1"/>
</dbReference>
<dbReference type="PANTHER" id="PTHR10656">
    <property type="entry name" value="CELL FATE DETERMINING PROTEIN MAB21-RELATED"/>
    <property type="match status" value="1"/>
</dbReference>
<evidence type="ECO:0008006" key="6">
    <source>
        <dbReference type="Google" id="ProtNLM"/>
    </source>
</evidence>
<dbReference type="CDD" id="cd22758">
    <property type="entry name" value="OTU_232R-like"/>
    <property type="match status" value="1"/>
</dbReference>
<dbReference type="InterPro" id="IPR038765">
    <property type="entry name" value="Papain-like_cys_pep_sf"/>
</dbReference>
<dbReference type="Gene3D" id="1.10.1410.40">
    <property type="match status" value="1"/>
</dbReference>
<evidence type="ECO:0000259" key="3">
    <source>
        <dbReference type="Pfam" id="PF20266"/>
    </source>
</evidence>
<comment type="caution">
    <text evidence="4">The sequence shown here is derived from an EMBL/GenBank/DDBJ whole genome shotgun (WGS) entry which is preliminary data.</text>
</comment>
<feature type="region of interest" description="Disordered" evidence="1">
    <location>
        <begin position="612"/>
        <end position="631"/>
    </location>
</feature>